<dbReference type="EMBL" id="CAJJDN010000018">
    <property type="protein sequence ID" value="CAD8063583.1"/>
    <property type="molecule type" value="Genomic_DNA"/>
</dbReference>
<dbReference type="OrthoDB" id="10255247at2759"/>
<keyword evidence="1" id="KW-0175">Coiled coil</keyword>
<gene>
    <name evidence="3" type="ORF">PSON_ATCC_30995.1.T0180064</name>
</gene>
<evidence type="ECO:0000313" key="4">
    <source>
        <dbReference type="Proteomes" id="UP000692954"/>
    </source>
</evidence>
<proteinExistence type="predicted"/>
<feature type="compositionally biased region" description="Basic and acidic residues" evidence="2">
    <location>
        <begin position="492"/>
        <end position="502"/>
    </location>
</feature>
<dbReference type="Proteomes" id="UP000692954">
    <property type="component" value="Unassembled WGS sequence"/>
</dbReference>
<dbReference type="GO" id="GO:0003341">
    <property type="term" value="P:cilium movement"/>
    <property type="evidence" value="ECO:0007669"/>
    <property type="project" value="InterPro"/>
</dbReference>
<protein>
    <submittedName>
        <fullName evidence="3">Uncharacterized protein</fullName>
    </submittedName>
</protein>
<keyword evidence="4" id="KW-1185">Reference proteome</keyword>
<dbReference type="InterPro" id="IPR033192">
    <property type="entry name" value="ODAD3"/>
</dbReference>
<dbReference type="AlphaFoldDB" id="A0A8S1LDG1"/>
<dbReference type="PANTHER" id="PTHR46518">
    <property type="entry name" value="COILED-COIL DOMAIN-CONTAINING PROTEIN 151"/>
    <property type="match status" value="1"/>
</dbReference>
<feature type="coiled-coil region" evidence="1">
    <location>
        <begin position="206"/>
        <end position="253"/>
    </location>
</feature>
<evidence type="ECO:0000256" key="2">
    <source>
        <dbReference type="SAM" id="MobiDB-lite"/>
    </source>
</evidence>
<feature type="region of interest" description="Disordered" evidence="2">
    <location>
        <begin position="492"/>
        <end position="565"/>
    </location>
</feature>
<feature type="coiled-coil region" evidence="1">
    <location>
        <begin position="327"/>
        <end position="361"/>
    </location>
</feature>
<name>A0A8S1LDG1_9CILI</name>
<comment type="caution">
    <text evidence="3">The sequence shown here is derived from an EMBL/GenBank/DDBJ whole genome shotgun (WGS) entry which is preliminary data.</text>
</comment>
<feature type="compositionally biased region" description="Basic and acidic residues" evidence="2">
    <location>
        <begin position="535"/>
        <end position="565"/>
    </location>
</feature>
<organism evidence="3 4">
    <name type="scientific">Paramecium sonneborni</name>
    <dbReference type="NCBI Taxonomy" id="65129"/>
    <lineage>
        <taxon>Eukaryota</taxon>
        <taxon>Sar</taxon>
        <taxon>Alveolata</taxon>
        <taxon>Ciliophora</taxon>
        <taxon>Intramacronucleata</taxon>
        <taxon>Oligohymenophorea</taxon>
        <taxon>Peniculida</taxon>
        <taxon>Parameciidae</taxon>
        <taxon>Paramecium</taxon>
    </lineage>
</organism>
<dbReference type="GO" id="GO:0035253">
    <property type="term" value="C:ciliary rootlet"/>
    <property type="evidence" value="ECO:0007669"/>
    <property type="project" value="TreeGrafter"/>
</dbReference>
<dbReference type="GO" id="GO:0097542">
    <property type="term" value="C:ciliary tip"/>
    <property type="evidence" value="ECO:0007669"/>
    <property type="project" value="TreeGrafter"/>
</dbReference>
<dbReference type="PANTHER" id="PTHR46518:SF1">
    <property type="entry name" value="OUTER DYNEIN ARM-DOCKING COMPLEX SUBUNIT 3"/>
    <property type="match status" value="1"/>
</dbReference>
<dbReference type="GO" id="GO:0036064">
    <property type="term" value="C:ciliary basal body"/>
    <property type="evidence" value="ECO:0007669"/>
    <property type="project" value="TreeGrafter"/>
</dbReference>
<dbReference type="GO" id="GO:0036158">
    <property type="term" value="P:outer dynein arm assembly"/>
    <property type="evidence" value="ECO:0007669"/>
    <property type="project" value="InterPro"/>
</dbReference>
<evidence type="ECO:0000256" key="1">
    <source>
        <dbReference type="SAM" id="Coils"/>
    </source>
</evidence>
<feature type="compositionally biased region" description="Polar residues" evidence="2">
    <location>
        <begin position="518"/>
        <end position="533"/>
    </location>
</feature>
<feature type="compositionally biased region" description="Low complexity" evidence="2">
    <location>
        <begin position="506"/>
        <end position="517"/>
    </location>
</feature>
<sequence length="565" mass="66415">MQSSEETQLFTSSPRMKTDRLVSTQAVAMRSIQKAIKKQDLSFILGSLNNYNGASQQQNESLQLFQMEEKEVHLKLGELRKEFDTYHTTSFYKEKEICQFKDQLLKLNLEESELMNNTTELTKELENSKSEYTLAKQRFEESRMSEKSYTHVINRLKHDVLCFRKKLNEITDVFEKKKAEANQADAKQWESVQINLMTRKLCDEMMNNIEIEKNNRQRQIAQYNKQIKAQLIAKEKRDERMIKQREIAELASNDKDASEKKWRKLLLVHKVVHSLLKNKMEKEMDKFRVVETAFQEIKTATGISEAQEIVQKFLTKEATYGSLLGTIAENEKKIDHLKRKKENLKNKLQQLKDEVQIMEMSAKPSKKGVDSEIYKQFYSIDDRAKKAEIMKQKLYNWSIKMLGKLENSSMQLLNERINYYHIYPRGKDVELFEQLQKIILEDIEKSRPEEILQIIGEVNRSDIRNDTLKEEYLKKNVRIKYKKLTQREAIKRTKSMDSKADLSNRSFSQFGQSSDSSAEQSFYESDSEGNTIDENSEKNHFNDLRDEAKQIKKSRKKDDGSGGKK</sequence>
<accession>A0A8S1LDG1</accession>
<reference evidence="3" key="1">
    <citation type="submission" date="2021-01" db="EMBL/GenBank/DDBJ databases">
        <authorList>
            <consortium name="Genoscope - CEA"/>
            <person name="William W."/>
        </authorList>
    </citation>
    <scope>NUCLEOTIDE SEQUENCE</scope>
</reference>
<evidence type="ECO:0000313" key="3">
    <source>
        <dbReference type="EMBL" id="CAD8063583.1"/>
    </source>
</evidence>